<evidence type="ECO:0000313" key="4">
    <source>
        <dbReference type="Proteomes" id="UP000053328"/>
    </source>
</evidence>
<feature type="region of interest" description="Disordered" evidence="1">
    <location>
        <begin position="415"/>
        <end position="434"/>
    </location>
</feature>
<protein>
    <recommendedName>
        <fullName evidence="2">Subtelomeric hrmA-associated cluster protein AFUB-079030/YDR124W-like helical bundle domain-containing protein</fullName>
    </recommendedName>
</protein>
<reference evidence="3 4" key="1">
    <citation type="submission" date="2015-01" db="EMBL/GenBank/DDBJ databases">
        <title>The Genome Sequence of Exophiala spinifera CBS89968.</title>
        <authorList>
            <consortium name="The Broad Institute Genomics Platform"/>
            <person name="Cuomo C."/>
            <person name="de Hoog S."/>
            <person name="Gorbushina A."/>
            <person name="Stielow B."/>
            <person name="Teixiera M."/>
            <person name="Abouelleil A."/>
            <person name="Chapman S.B."/>
            <person name="Priest M."/>
            <person name="Young S.K."/>
            <person name="Wortman J."/>
            <person name="Nusbaum C."/>
            <person name="Birren B."/>
        </authorList>
    </citation>
    <scope>NUCLEOTIDE SEQUENCE [LARGE SCALE GENOMIC DNA]</scope>
    <source>
        <strain evidence="3 4">CBS 89968</strain>
    </source>
</reference>
<dbReference type="InterPro" id="IPR047092">
    <property type="entry name" value="AFUB_07903/YDR124W-like_hel"/>
</dbReference>
<sequence>MAAETNATPSSDLMPPKMEEFALHSELSRLTKEAKQRYVLNQIKKLVEGCETFIALVPGECGFPEIIASTDLREDSIAILGDAVDNFSHYLDGTSLRASPRFPHSWSTRRWKGKKPIRDRVNDLAAASITYPFQRPMKRHRASTIDSREAVDNTGQRGERKLRVVNEGRALQIRVDDHDQLQRWFKEAFVAMQQVACRIIAKMWIKRIHPRKQSTHPYNGGVPRSEERNPERTRPPYWPTSVPHKEPDHIGRDDRTSLLVHLLTSTPLEVITNPPDPHNAQFVTSADLLDCLDSRKPDLKEGVWDIIEQVCRARDLMEQYEAGEIDGDALVFLNNYAHTARSSYAEVDSEDPERSFLLQGTALQTESLDGSEEETQQLNCDGVFTPISSTHDSPLDQIHFESKPPKYRKRDTVVTESSSTHRSSVHRSSKPSASIGRRMVQELPYRSPSAMRKPGCQREDLLKAQMTEDHRVNTIDDSQSAPVMAQSLPTKDCEQEHKVQSPAMDMMHMMPYIRTCHQPLGMQQWMGMMPNMGPEPPDRVFGFHPHVMAGAPESALAYFGQAAQEMDSRLAGGGILLTDTLQYHEFHDNPQDSLSMSVTGMYQQGVAQPLDMTSTNFYAHQP</sequence>
<dbReference type="GeneID" id="27328126"/>
<dbReference type="EMBL" id="KN847492">
    <property type="protein sequence ID" value="KIW20468.1"/>
    <property type="molecule type" value="Genomic_DNA"/>
</dbReference>
<dbReference type="InterPro" id="IPR021264">
    <property type="entry name" value="AFUB_079030/YDR124W-like"/>
</dbReference>
<feature type="compositionally biased region" description="Basic and acidic residues" evidence="1">
    <location>
        <begin position="224"/>
        <end position="234"/>
    </location>
</feature>
<feature type="region of interest" description="Disordered" evidence="1">
    <location>
        <begin position="212"/>
        <end position="250"/>
    </location>
</feature>
<dbReference type="HOGENOM" id="CLU_431495_0_0_1"/>
<name>A0A0D2BNH6_9EURO</name>
<evidence type="ECO:0000313" key="3">
    <source>
        <dbReference type="EMBL" id="KIW20468.1"/>
    </source>
</evidence>
<dbReference type="Pfam" id="PF11001">
    <property type="entry name" value="AFUB_07903_YDR124W_hel"/>
    <property type="match status" value="1"/>
</dbReference>
<feature type="compositionally biased region" description="Basic and acidic residues" evidence="1">
    <location>
        <begin position="146"/>
        <end position="157"/>
    </location>
</feature>
<evidence type="ECO:0000256" key="1">
    <source>
        <dbReference type="SAM" id="MobiDB-lite"/>
    </source>
</evidence>
<feature type="region of interest" description="Disordered" evidence="1">
    <location>
        <begin position="389"/>
        <end position="410"/>
    </location>
</feature>
<dbReference type="RefSeq" id="XP_016240684.1">
    <property type="nucleotide sequence ID" value="XM_016375408.1"/>
</dbReference>
<proteinExistence type="predicted"/>
<feature type="region of interest" description="Disordered" evidence="1">
    <location>
        <begin position="138"/>
        <end position="157"/>
    </location>
</feature>
<gene>
    <name evidence="3" type="ORF">PV08_01043</name>
</gene>
<feature type="domain" description="Subtelomeric hrmA-associated cluster protein AFUB-079030/YDR124W-like helical bundle" evidence="2">
    <location>
        <begin position="175"/>
        <end position="266"/>
    </location>
</feature>
<organism evidence="3 4">
    <name type="scientific">Exophiala spinifera</name>
    <dbReference type="NCBI Taxonomy" id="91928"/>
    <lineage>
        <taxon>Eukaryota</taxon>
        <taxon>Fungi</taxon>
        <taxon>Dikarya</taxon>
        <taxon>Ascomycota</taxon>
        <taxon>Pezizomycotina</taxon>
        <taxon>Eurotiomycetes</taxon>
        <taxon>Chaetothyriomycetidae</taxon>
        <taxon>Chaetothyriales</taxon>
        <taxon>Herpotrichiellaceae</taxon>
        <taxon>Exophiala</taxon>
    </lineage>
</organism>
<dbReference type="AlphaFoldDB" id="A0A0D2BNH6"/>
<accession>A0A0D2BNH6</accession>
<dbReference type="PANTHER" id="PTHR36102">
    <property type="entry name" value="CHROMOSOME 10, WHOLE GENOME SHOTGUN SEQUENCE"/>
    <property type="match status" value="1"/>
</dbReference>
<dbReference type="Proteomes" id="UP000053328">
    <property type="component" value="Unassembled WGS sequence"/>
</dbReference>
<evidence type="ECO:0000259" key="2">
    <source>
        <dbReference type="Pfam" id="PF11001"/>
    </source>
</evidence>
<keyword evidence="4" id="KW-1185">Reference proteome</keyword>
<dbReference type="OrthoDB" id="5338458at2759"/>
<dbReference type="PANTHER" id="PTHR36102:SF1">
    <property type="entry name" value="YDR124W-LIKE HELICAL BUNDLE DOMAIN-CONTAINING PROTEIN"/>
    <property type="match status" value="1"/>
</dbReference>
<dbReference type="STRING" id="91928.A0A0D2BNH6"/>
<dbReference type="VEuPathDB" id="FungiDB:PV08_01043"/>